<feature type="compositionally biased region" description="Polar residues" evidence="1">
    <location>
        <begin position="61"/>
        <end position="70"/>
    </location>
</feature>
<organism evidence="2 3">
    <name type="scientific">Pongo abelii</name>
    <name type="common">Sumatran orangutan</name>
    <name type="synonym">Pongo pygmaeus abelii</name>
    <dbReference type="NCBI Taxonomy" id="9601"/>
    <lineage>
        <taxon>Eukaryota</taxon>
        <taxon>Metazoa</taxon>
        <taxon>Chordata</taxon>
        <taxon>Craniata</taxon>
        <taxon>Vertebrata</taxon>
        <taxon>Euteleostomi</taxon>
        <taxon>Mammalia</taxon>
        <taxon>Eutheria</taxon>
        <taxon>Euarchontoglires</taxon>
        <taxon>Primates</taxon>
        <taxon>Haplorrhini</taxon>
        <taxon>Catarrhini</taxon>
        <taxon>Hominidae</taxon>
        <taxon>Pongo</taxon>
    </lineage>
</organism>
<sequence>MDKPCGCPPGVCDHAMGDWQDPRWPTMGLVPPVGVMSQLNLNAKMEQGPTGVTDIHPHNMGTDQENKAGS</sequence>
<reference evidence="2" key="2">
    <citation type="submission" date="2025-08" db="UniProtKB">
        <authorList>
            <consortium name="Ensembl"/>
        </authorList>
    </citation>
    <scope>IDENTIFICATION</scope>
</reference>
<reference evidence="2" key="3">
    <citation type="submission" date="2025-09" db="UniProtKB">
        <authorList>
            <consortium name="Ensembl"/>
        </authorList>
    </citation>
    <scope>IDENTIFICATION</scope>
</reference>
<proteinExistence type="predicted"/>
<evidence type="ECO:0000256" key="1">
    <source>
        <dbReference type="SAM" id="MobiDB-lite"/>
    </source>
</evidence>
<dbReference type="Ensembl" id="ENSPPYT00000056493.1">
    <property type="protein sequence ID" value="ENSPPYP00000044854.1"/>
    <property type="gene ID" value="ENSPPYG00000039471.1"/>
</dbReference>
<dbReference type="GeneTree" id="ENSGT00980000201439"/>
<name>A0A8I5YV74_PONAB</name>
<reference evidence="2 3" key="1">
    <citation type="submission" date="2008-02" db="EMBL/GenBank/DDBJ databases">
        <title>A 6x draft sequence assembly of the Pongo pygmaeus abelii genome.</title>
        <authorList>
            <person name="Wilson R.K."/>
            <person name="Mardis E."/>
        </authorList>
    </citation>
    <scope>NUCLEOTIDE SEQUENCE [LARGE SCALE GENOMIC DNA]</scope>
</reference>
<dbReference type="AlphaFoldDB" id="A0A8I5YV74"/>
<feature type="region of interest" description="Disordered" evidence="1">
    <location>
        <begin position="47"/>
        <end position="70"/>
    </location>
</feature>
<accession>A0A8I5YV74</accession>
<evidence type="ECO:0000313" key="2">
    <source>
        <dbReference type="Ensembl" id="ENSPPYP00000044854.1"/>
    </source>
</evidence>
<dbReference type="Proteomes" id="UP000001595">
    <property type="component" value="Chromosome 19"/>
</dbReference>
<evidence type="ECO:0000313" key="3">
    <source>
        <dbReference type="Proteomes" id="UP000001595"/>
    </source>
</evidence>
<keyword evidence="3" id="KW-1185">Reference proteome</keyword>
<protein>
    <submittedName>
        <fullName evidence="2">Uncharacterized protein</fullName>
    </submittedName>
</protein>